<dbReference type="Pfam" id="PF20150">
    <property type="entry name" value="2EXR"/>
    <property type="match status" value="1"/>
</dbReference>
<feature type="domain" description="2EXR" evidence="1">
    <location>
        <begin position="274"/>
        <end position="366"/>
    </location>
</feature>
<dbReference type="PANTHER" id="PTHR35910">
    <property type="entry name" value="2EXR DOMAIN-CONTAINING PROTEIN"/>
    <property type="match status" value="1"/>
</dbReference>
<dbReference type="HOGENOM" id="CLU_569943_0_0_1"/>
<accession>K1X6U9</accession>
<evidence type="ECO:0000313" key="2">
    <source>
        <dbReference type="EMBL" id="EKD20827.1"/>
    </source>
</evidence>
<dbReference type="KEGG" id="mbe:MBM_01509"/>
<dbReference type="Proteomes" id="UP000006753">
    <property type="component" value="Unassembled WGS sequence"/>
</dbReference>
<dbReference type="AlphaFoldDB" id="K1X6U9"/>
<dbReference type="SUPFAM" id="SSF51126">
    <property type="entry name" value="Pectin lyase-like"/>
    <property type="match status" value="1"/>
</dbReference>
<name>K1X6U9_MARBU</name>
<evidence type="ECO:0000313" key="3">
    <source>
        <dbReference type="Proteomes" id="UP000006753"/>
    </source>
</evidence>
<proteinExistence type="predicted"/>
<dbReference type="InParanoid" id="K1X6U9"/>
<dbReference type="InterPro" id="IPR011050">
    <property type="entry name" value="Pectin_lyase_fold/virulence"/>
</dbReference>
<gene>
    <name evidence="2" type="ORF">MBM_01509</name>
</gene>
<dbReference type="OrthoDB" id="3473305at2759"/>
<keyword evidence="3" id="KW-1185">Reference proteome</keyword>
<sequence length="479" mass="53544">MTSDLSTFIGAYLVPITSTSPFYHSWIVNLESIHLTEHSRLCIIRIRRPVEKLRGHGSVGLGVDNAHFCGTKVLDLIVRTIIGPSYQSPMPLHKPKIHLYLPTFNNNTFNNNTFNNNTINNNTINTTNFNTTTFNTATFNTTSFNTTTFNTITFSISVSHNICLESNIISSNATSSVQQIFWSLGLCGEDLEDCIASTRVHCIKSSIRRPRDLTSHCYWTSMMPAAISMPPASADPLPNTFKIEGSSDDVKSGTLKPVQATSLTKSEDDESPLFSIFENLPLELRSIVWLSSFLPRTIKLATTFRSKTFVLSSDIAQARINTSYTVPPSLHVHKESRALALKFYTKAFLNHPKLNPMYVNYDRDSLQVDARLLESSFVGQAGHAIQVNTLDNIRHLVLTTGYLTNNGLEKLLARFFPSLETLCLSSRTSWGGVRDHKREKLLKQYFDAVRPGKVAGEVSRAAIYIEFMTEDEMAKKAAV</sequence>
<dbReference type="PANTHER" id="PTHR35910:SF1">
    <property type="entry name" value="2EXR DOMAIN-CONTAINING PROTEIN"/>
    <property type="match status" value="1"/>
</dbReference>
<protein>
    <recommendedName>
        <fullName evidence="1">2EXR domain-containing protein</fullName>
    </recommendedName>
</protein>
<organism evidence="2 3">
    <name type="scientific">Marssonina brunnea f. sp. multigermtubi (strain MB_m1)</name>
    <name type="common">Marssonina leaf spot fungus</name>
    <dbReference type="NCBI Taxonomy" id="1072389"/>
    <lineage>
        <taxon>Eukaryota</taxon>
        <taxon>Fungi</taxon>
        <taxon>Dikarya</taxon>
        <taxon>Ascomycota</taxon>
        <taxon>Pezizomycotina</taxon>
        <taxon>Leotiomycetes</taxon>
        <taxon>Helotiales</taxon>
        <taxon>Drepanopezizaceae</taxon>
        <taxon>Drepanopeziza</taxon>
    </lineage>
</organism>
<evidence type="ECO:0000259" key="1">
    <source>
        <dbReference type="Pfam" id="PF20150"/>
    </source>
</evidence>
<dbReference type="EMBL" id="JH921429">
    <property type="protein sequence ID" value="EKD20827.1"/>
    <property type="molecule type" value="Genomic_DNA"/>
</dbReference>
<dbReference type="GeneID" id="18757444"/>
<reference evidence="2 3" key="1">
    <citation type="journal article" date="2012" name="BMC Genomics">
        <title>Sequencing the genome of Marssonina brunnea reveals fungus-poplar co-evolution.</title>
        <authorList>
            <person name="Zhu S."/>
            <person name="Cao Y.-Z."/>
            <person name="Jiang C."/>
            <person name="Tan B.-Y."/>
            <person name="Wang Z."/>
            <person name="Feng S."/>
            <person name="Zhang L."/>
            <person name="Su X.-H."/>
            <person name="Brejova B."/>
            <person name="Vinar T."/>
            <person name="Xu M."/>
            <person name="Wang M.-X."/>
            <person name="Zhang S.-G."/>
            <person name="Huang M.-R."/>
            <person name="Wu R."/>
            <person name="Zhou Y."/>
        </authorList>
    </citation>
    <scope>NUCLEOTIDE SEQUENCE [LARGE SCALE GENOMIC DNA]</scope>
    <source>
        <strain evidence="2 3">MB_m1</strain>
    </source>
</reference>
<dbReference type="InterPro" id="IPR045518">
    <property type="entry name" value="2EXR"/>
</dbReference>